<feature type="repeat" description="WD" evidence="6">
    <location>
        <begin position="105"/>
        <end position="138"/>
    </location>
</feature>
<evidence type="ECO:0000256" key="6">
    <source>
        <dbReference type="PROSITE-ProRule" id="PRU00221"/>
    </source>
</evidence>
<keyword evidence="4" id="KW-0539">Nucleus</keyword>
<proteinExistence type="inferred from homology"/>
<dbReference type="PROSITE" id="PS50082">
    <property type="entry name" value="WD_REPEATS_2"/>
    <property type="match status" value="8"/>
</dbReference>
<evidence type="ECO:0000256" key="5">
    <source>
        <dbReference type="ARBA" id="ARBA00038229"/>
    </source>
</evidence>
<gene>
    <name evidence="8" type="ORF">TAPDE_001488</name>
</gene>
<comment type="subcellular location">
    <subcellularLocation>
        <location evidence="1">Nucleus</location>
        <location evidence="1">Nucleolus</location>
    </subcellularLocation>
</comment>
<dbReference type="Pfam" id="PF25172">
    <property type="entry name" value="Beta-prop_WDR3_2nd"/>
    <property type="match status" value="1"/>
</dbReference>
<dbReference type="CDD" id="cd00200">
    <property type="entry name" value="WD40"/>
    <property type="match status" value="2"/>
</dbReference>
<dbReference type="SUPFAM" id="SSF50998">
    <property type="entry name" value="Quinoprotein alcohol dehydrogenase-like"/>
    <property type="match status" value="1"/>
</dbReference>
<dbReference type="FunFam" id="2.130.10.10:FF:000157">
    <property type="entry name" value="WD repeat domain 3"/>
    <property type="match status" value="1"/>
</dbReference>
<name>R4X858_TAPDE</name>
<keyword evidence="2 6" id="KW-0853">WD repeat</keyword>
<dbReference type="VEuPathDB" id="FungiDB:TAPDE_001488"/>
<sequence>MVRSYNRYELDSVFGVIASVQANSIFVPDSKSKGAGRAVVPALEQVLVWDVKKGEKILSWGDRDAKSEVTQIAQSPADTDIFAVGYSDGAIRLWTLQGEASIVTLQGHRSAVTALKFDSTGTKLASGSRDTNIVLWDVIAEVGISRLKGHRDQITSLEFIVLGDGGEDATHILTSSKDSYLKLWEISTSHCVETHTAHRGECWTISLSPDLQILATAGLEGEVKLWTVDHKADPLKNEKVLAAKGTLNRQSKARPSTLTFHPSGQYLAAQSADKAIEIFRLRSQEEIEKRLKRKRKRREAKKDDIKLEEDGPQDDVALLDDNIASYVIIRTPYKVRSVDWGLVQISPAPNNDLSILATLNNNSICVYNINRFESLEKKSSVPDYTLPFALELPGHQTEIRAICLSTASDVVATASDGALKLWNINSGVCIRTLPCGYALCISFILNDKYIVVGTKDGDLELFDVASSSLVETINAHDGALWSLQVHPDGRTMVTGSADKAVKFWRFETVNADVAGTKRQVQKLTMKHARTLKLTDDVLSVRFSPDSKLLAVSLLDTTVKVFFADTLKFFLSLYGHKLPVLNMDISSDSKMLATCSADKNVKLWGLDFGDCHKSLFAHNDSILQVQFEKEGHNFFTSSRDKMVKYWDGDRFENILRLDGHHAEVSAIAISGDSEFVVSSGHDKSIRVWRQSDDPVFLEEEREKELEEIYENQLAETLQRTDMDDNEDEEAGRAGQSTTETLMAGEKIMEALEIADGDRLMMIEYEKEKIHRPNLTVPQRNPVLLVQNNVSAERHVLNVCQKVKASHLEDALLVLPFEKVITFLTFLDLWAQREWNMPLTTKILIFLVKTHHSQIVTNHIMRPMLDAVRQHLREALQRQKDLMGFNMAALTYVRRDWVMNNQKEFSEPLEETASKKRAFATLL</sequence>
<dbReference type="InterPro" id="IPR036322">
    <property type="entry name" value="WD40_repeat_dom_sf"/>
</dbReference>
<feature type="repeat" description="WD" evidence="6">
    <location>
        <begin position="147"/>
        <end position="194"/>
    </location>
</feature>
<dbReference type="STRING" id="1097556.R4X858"/>
<dbReference type="InterPro" id="IPR019775">
    <property type="entry name" value="WD40_repeat_CS"/>
</dbReference>
<dbReference type="GO" id="GO:0030515">
    <property type="term" value="F:snoRNA binding"/>
    <property type="evidence" value="ECO:0007669"/>
    <property type="project" value="TreeGrafter"/>
</dbReference>
<dbReference type="SMART" id="SM00320">
    <property type="entry name" value="WD40"/>
    <property type="match status" value="12"/>
</dbReference>
<dbReference type="GO" id="GO:0032040">
    <property type="term" value="C:small-subunit processome"/>
    <property type="evidence" value="ECO:0007669"/>
    <property type="project" value="TreeGrafter"/>
</dbReference>
<dbReference type="InterPro" id="IPR007148">
    <property type="entry name" value="SSU_processome_Utp12"/>
</dbReference>
<evidence type="ECO:0000256" key="2">
    <source>
        <dbReference type="ARBA" id="ARBA00022574"/>
    </source>
</evidence>
<feature type="domain" description="Small-subunit processome Utp12" evidence="7">
    <location>
        <begin position="791"/>
        <end position="892"/>
    </location>
</feature>
<feature type="repeat" description="WD" evidence="6">
    <location>
        <begin position="572"/>
        <end position="613"/>
    </location>
</feature>
<dbReference type="SUPFAM" id="SSF50978">
    <property type="entry name" value="WD40 repeat-like"/>
    <property type="match status" value="1"/>
</dbReference>
<protein>
    <submittedName>
        <fullName evidence="8">WD domain protein</fullName>
    </submittedName>
</protein>
<dbReference type="OrthoDB" id="407922at2759"/>
<keyword evidence="9" id="KW-1185">Reference proteome</keyword>
<feature type="repeat" description="WD" evidence="6">
    <location>
        <begin position="614"/>
        <end position="646"/>
    </location>
</feature>
<organism evidence="8 9">
    <name type="scientific">Taphrina deformans (strain PYCC 5710 / ATCC 11124 / CBS 356.35 / IMI 108563 / JCM 9778 / NBRC 8474)</name>
    <name type="common">Peach leaf curl fungus</name>
    <name type="synonym">Lalaria deformans</name>
    <dbReference type="NCBI Taxonomy" id="1097556"/>
    <lineage>
        <taxon>Eukaryota</taxon>
        <taxon>Fungi</taxon>
        <taxon>Dikarya</taxon>
        <taxon>Ascomycota</taxon>
        <taxon>Taphrinomycotina</taxon>
        <taxon>Taphrinomycetes</taxon>
        <taxon>Taphrinales</taxon>
        <taxon>Taphrinaceae</taxon>
        <taxon>Taphrina</taxon>
    </lineage>
</organism>
<reference evidence="8 9" key="1">
    <citation type="journal article" date="2013" name="MBio">
        <title>Genome sequencing of the plant pathogen Taphrina deformans, the causal agent of peach leaf curl.</title>
        <authorList>
            <person name="Cisse O.H."/>
            <person name="Almeida J.M.G.C.F."/>
            <person name="Fonseca A."/>
            <person name="Kumar A.A."/>
            <person name="Salojaervi J."/>
            <person name="Overmyer K."/>
            <person name="Hauser P.M."/>
            <person name="Pagni M."/>
        </authorList>
    </citation>
    <scope>NUCLEOTIDE SEQUENCE [LARGE SCALE GENOMIC DNA]</scope>
    <source>
        <strain evidence="9">PYCC 5710 / ATCC 11124 / CBS 356.35 / IMI 108563 / JCM 9778 / NBRC 8474</strain>
    </source>
</reference>
<dbReference type="AlphaFoldDB" id="R4X858"/>
<dbReference type="PROSITE" id="PS50294">
    <property type="entry name" value="WD_REPEATS_REGION"/>
    <property type="match status" value="6"/>
</dbReference>
<dbReference type="InterPro" id="IPR020472">
    <property type="entry name" value="WD40_PAC1"/>
</dbReference>
<comment type="similarity">
    <text evidence="5">Belongs to the WD repeat WDR3/UTP12 family.</text>
</comment>
<evidence type="ECO:0000256" key="1">
    <source>
        <dbReference type="ARBA" id="ARBA00004604"/>
    </source>
</evidence>
<dbReference type="InterPro" id="IPR011047">
    <property type="entry name" value="Quinoprotein_ADH-like_sf"/>
</dbReference>
<keyword evidence="3" id="KW-0677">Repeat</keyword>
<evidence type="ECO:0000256" key="3">
    <source>
        <dbReference type="ARBA" id="ARBA00022737"/>
    </source>
</evidence>
<dbReference type="Pfam" id="PF04003">
    <property type="entry name" value="Utp12"/>
    <property type="match status" value="1"/>
</dbReference>
<dbReference type="eggNOG" id="KOG0306">
    <property type="taxonomic scope" value="Eukaryota"/>
</dbReference>
<dbReference type="Proteomes" id="UP000013776">
    <property type="component" value="Unassembled WGS sequence"/>
</dbReference>
<feature type="repeat" description="WD" evidence="6">
    <location>
        <begin position="195"/>
        <end position="229"/>
    </location>
</feature>
<feature type="repeat" description="WD" evidence="6">
    <location>
        <begin position="656"/>
        <end position="687"/>
    </location>
</feature>
<dbReference type="PRINTS" id="PR00320">
    <property type="entry name" value="GPROTEINBRPT"/>
</dbReference>
<evidence type="ECO:0000256" key="4">
    <source>
        <dbReference type="ARBA" id="ARBA00023242"/>
    </source>
</evidence>
<dbReference type="PANTHER" id="PTHR19853:SF0">
    <property type="entry name" value="WD REPEAT-CONTAINING PROTEIN 3"/>
    <property type="match status" value="1"/>
</dbReference>
<dbReference type="GO" id="GO:0034388">
    <property type="term" value="C:Pwp2p-containing subcomplex of 90S preribosome"/>
    <property type="evidence" value="ECO:0007669"/>
    <property type="project" value="TreeGrafter"/>
</dbReference>
<evidence type="ECO:0000259" key="7">
    <source>
        <dbReference type="Pfam" id="PF04003"/>
    </source>
</evidence>
<dbReference type="GO" id="GO:0030490">
    <property type="term" value="P:maturation of SSU-rRNA"/>
    <property type="evidence" value="ECO:0007669"/>
    <property type="project" value="TreeGrafter"/>
</dbReference>
<dbReference type="EMBL" id="CAHR02000054">
    <property type="protein sequence ID" value="CCG81673.1"/>
    <property type="molecule type" value="Genomic_DNA"/>
</dbReference>
<feature type="repeat" description="WD" evidence="6">
    <location>
        <begin position="473"/>
        <end position="508"/>
    </location>
</feature>
<evidence type="ECO:0000313" key="9">
    <source>
        <dbReference type="Proteomes" id="UP000013776"/>
    </source>
</evidence>
<dbReference type="InterPro" id="IPR001680">
    <property type="entry name" value="WD40_rpt"/>
</dbReference>
<dbReference type="Pfam" id="PF25173">
    <property type="entry name" value="Beta-prop_WDR3_1st"/>
    <property type="match status" value="1"/>
</dbReference>
<accession>R4X858</accession>
<dbReference type="PANTHER" id="PTHR19853">
    <property type="entry name" value="WD REPEAT CONTAINING PROTEIN 3 WDR3"/>
    <property type="match status" value="1"/>
</dbReference>
<feature type="repeat" description="WD" evidence="6">
    <location>
        <begin position="392"/>
        <end position="432"/>
    </location>
</feature>
<comment type="caution">
    <text evidence="8">The sequence shown here is derived from an EMBL/GenBank/DDBJ whole genome shotgun (WGS) entry which is preliminary data.</text>
</comment>
<dbReference type="PROSITE" id="PS00678">
    <property type="entry name" value="WD_REPEATS_1"/>
    <property type="match status" value="3"/>
</dbReference>
<dbReference type="InterPro" id="IPR015943">
    <property type="entry name" value="WD40/YVTN_repeat-like_dom_sf"/>
</dbReference>
<dbReference type="Gene3D" id="2.130.10.10">
    <property type="entry name" value="YVTN repeat-like/Quinoprotein amine dehydrogenase"/>
    <property type="match status" value="4"/>
</dbReference>
<dbReference type="InterPro" id="IPR051570">
    <property type="entry name" value="TBC1_cilium_biogenesis"/>
</dbReference>
<evidence type="ECO:0000313" key="8">
    <source>
        <dbReference type="EMBL" id="CCG81673.1"/>
    </source>
</evidence>
<dbReference type="FunFam" id="2.130.10.10:FF:000178">
    <property type="entry name" value="WD repeat domain 3"/>
    <property type="match status" value="1"/>
</dbReference>